<evidence type="ECO:0000313" key="1">
    <source>
        <dbReference type="EMBL" id="KAK1868975.1"/>
    </source>
</evidence>
<comment type="caution">
    <text evidence="1">The sequence shown here is derived from an EMBL/GenBank/DDBJ whole genome shotgun (WGS) entry which is preliminary data.</text>
</comment>
<dbReference type="EMBL" id="CM020620">
    <property type="protein sequence ID" value="KAK1868975.1"/>
    <property type="molecule type" value="Genomic_DNA"/>
</dbReference>
<evidence type="ECO:0000313" key="2">
    <source>
        <dbReference type="Proteomes" id="UP000798662"/>
    </source>
</evidence>
<gene>
    <name evidence="1" type="ORF">I4F81_011457</name>
</gene>
<proteinExistence type="predicted"/>
<name>A0ACC3CFV2_PYRYE</name>
<keyword evidence="2" id="KW-1185">Reference proteome</keyword>
<dbReference type="Proteomes" id="UP000798662">
    <property type="component" value="Chromosome 3"/>
</dbReference>
<reference evidence="1" key="1">
    <citation type="submission" date="2019-11" db="EMBL/GenBank/DDBJ databases">
        <title>Nori genome reveals adaptations in red seaweeds to the harsh intertidal environment.</title>
        <authorList>
            <person name="Wang D."/>
            <person name="Mao Y."/>
        </authorList>
    </citation>
    <scope>NUCLEOTIDE SEQUENCE</scope>
    <source>
        <tissue evidence="1">Gametophyte</tissue>
    </source>
</reference>
<sequence>MPPPSRVETRLGGRQGTRPAPLFVPPVPGDGLPRRRHAPAAAAATRPLLPGVGPRGVTPAVTGGASGGVRRLRASAGEAGSAAGTDGGASGAAGGGNGGGGGGLKGFVPPMAADDVGAGAGAFVPSSTPGNDNSGPTMPTGAGAAAGEKLNINRAFSARSLSDVPQEYQARVRARLGGSRATSPPGRPAGGGVGDGNELRAADALEELDELPDDLDELDDLLMGRSADNAGRVMMFGGWLDESVAGRKAGKVDTPLASSADPTVDEDTVGGTGAAPPLPELPGFARSAAPTAALSAPDGSPLDALTISRLPETARLALTEEQLAGLAGELFGRGLSAFNVGSYTSAGELLAGATRLSSARTRAGGQYRLWLAQALDAAGKRERAREVLGELSSHPSGDVRKVAEEILYILSAPRLELDASNFVSIPTLDGWEETRPKRRAYRGVKMADVEKAPEPYTLEWYMTKQAPPPQPADGGGDTMLLLGVAAGLAAMAAAAVIH</sequence>
<protein>
    <submittedName>
        <fullName evidence="1">Uncharacterized protein</fullName>
    </submittedName>
</protein>
<accession>A0ACC3CFV2</accession>
<organism evidence="1 2">
    <name type="scientific">Pyropia yezoensis</name>
    <name type="common">Susabi-nori</name>
    <name type="synonym">Porphyra yezoensis</name>
    <dbReference type="NCBI Taxonomy" id="2788"/>
    <lineage>
        <taxon>Eukaryota</taxon>
        <taxon>Rhodophyta</taxon>
        <taxon>Bangiophyceae</taxon>
        <taxon>Bangiales</taxon>
        <taxon>Bangiaceae</taxon>
        <taxon>Pyropia</taxon>
    </lineage>
</organism>